<proteinExistence type="inferred from homology"/>
<dbReference type="PANTHER" id="PTHR42804">
    <property type="entry name" value="ALDEHYDE DEHYDROGENASE"/>
    <property type="match status" value="1"/>
</dbReference>
<dbReference type="Gene3D" id="3.40.309.10">
    <property type="entry name" value="Aldehyde Dehydrogenase, Chain A, domain 2"/>
    <property type="match status" value="1"/>
</dbReference>
<keyword evidence="7" id="KW-1185">Reference proteome</keyword>
<sequence length="458" mass="48563">MSELIVVAPDDLREIGRAPVDDAKSVDAKVTAAAQAMASWAAASPMHRAEALLAIGAATRERIPELADALSREQGKTRKEAKMELDRYAGPFLQYAGLATAIGGRHTRLAPEVEGLVERVPVGVVAAIVPWNFPASLFASKLAPALAAGCGFLIKPADTTPLITLELAEIAKRFLPTGLLDVVIGGAEVGEALIAHPDIARVAFTGSTAVGRRIGAHAGKELKRVSLELGGCDPFVLLEDADVPAAVRSLVGTRFYNAGQVCVAPKRLIVSERVADEAIELLSGKLARITPGPGLSETATMGPLHTEQGRTLLEDQVADAADRGATLVGGGRPDGEDVERGWFARPALVVDPPAGARVRTEETFGPVLTVIRVRDEDEAAAVANETRYGLGASVWSGDQDRAFRLARRIPAGYTWINALGRVYDELPFGGVRDSGFGREHGTEALDSYLEDRTFIYRG</sequence>
<feature type="domain" description="Aldehyde dehydrogenase" evidence="5">
    <location>
        <begin position="5"/>
        <end position="453"/>
    </location>
</feature>
<dbReference type="InterPro" id="IPR016161">
    <property type="entry name" value="Ald_DH/histidinol_DH"/>
</dbReference>
<dbReference type="EC" id="1.2.1.3" evidence="3"/>
<dbReference type="Gene3D" id="3.40.605.10">
    <property type="entry name" value="Aldehyde Dehydrogenase, Chain A, domain 1"/>
    <property type="match status" value="1"/>
</dbReference>
<keyword evidence="2" id="KW-0560">Oxidoreductase</keyword>
<dbReference type="OrthoDB" id="6882680at2"/>
<dbReference type="PROSITE" id="PS00070">
    <property type="entry name" value="ALDEHYDE_DEHYDR_CYS"/>
    <property type="match status" value="1"/>
</dbReference>
<evidence type="ECO:0000259" key="5">
    <source>
        <dbReference type="Pfam" id="PF00171"/>
    </source>
</evidence>
<comment type="similarity">
    <text evidence="1">Belongs to the aldehyde dehydrogenase family.</text>
</comment>
<comment type="catalytic activity">
    <reaction evidence="4">
        <text>an aldehyde + NAD(+) + H2O = a carboxylate + NADH + 2 H(+)</text>
        <dbReference type="Rhea" id="RHEA:16185"/>
        <dbReference type="ChEBI" id="CHEBI:15377"/>
        <dbReference type="ChEBI" id="CHEBI:15378"/>
        <dbReference type="ChEBI" id="CHEBI:17478"/>
        <dbReference type="ChEBI" id="CHEBI:29067"/>
        <dbReference type="ChEBI" id="CHEBI:57540"/>
        <dbReference type="ChEBI" id="CHEBI:57945"/>
        <dbReference type="EC" id="1.2.1.3"/>
    </reaction>
</comment>
<dbReference type="EMBL" id="MASU01000012">
    <property type="protein sequence ID" value="PXY25499.1"/>
    <property type="molecule type" value="Genomic_DNA"/>
</dbReference>
<dbReference type="InterPro" id="IPR016163">
    <property type="entry name" value="Ald_DH_C"/>
</dbReference>
<dbReference type="AlphaFoldDB" id="A0A318LSM6"/>
<evidence type="ECO:0000256" key="4">
    <source>
        <dbReference type="ARBA" id="ARBA00049194"/>
    </source>
</evidence>
<dbReference type="InterPro" id="IPR015590">
    <property type="entry name" value="Aldehyde_DH_dom"/>
</dbReference>
<gene>
    <name evidence="6" type="ORF">BA062_25380</name>
</gene>
<accession>A0A318LSM6</accession>
<dbReference type="GO" id="GO:0004029">
    <property type="term" value="F:aldehyde dehydrogenase (NAD+) activity"/>
    <property type="evidence" value="ECO:0007669"/>
    <property type="project" value="UniProtKB-EC"/>
</dbReference>
<protein>
    <recommendedName>
        <fullName evidence="3">aldehyde dehydrogenase (NAD(+))</fullName>
        <ecNumber evidence="3">1.2.1.3</ecNumber>
    </recommendedName>
</protein>
<reference evidence="6 7" key="1">
    <citation type="submission" date="2016-07" db="EMBL/GenBank/DDBJ databases">
        <title>Draft genome sequence of Prauserella sp. YIM 121212, isolated from alkaline soil.</title>
        <authorList>
            <person name="Ruckert C."/>
            <person name="Albersmeier A."/>
            <person name="Jiang C.-L."/>
            <person name="Jiang Y."/>
            <person name="Kalinowski J."/>
            <person name="Schneider O."/>
            <person name="Winkler A."/>
            <person name="Zotchev S.B."/>
        </authorList>
    </citation>
    <scope>NUCLEOTIDE SEQUENCE [LARGE SCALE GENOMIC DNA]</scope>
    <source>
        <strain evidence="6 7">YIM 121212</strain>
    </source>
</reference>
<comment type="caution">
    <text evidence="6">The sequence shown here is derived from an EMBL/GenBank/DDBJ whole genome shotgun (WGS) entry which is preliminary data.</text>
</comment>
<dbReference type="CDD" id="cd07078">
    <property type="entry name" value="ALDH"/>
    <property type="match status" value="1"/>
</dbReference>
<dbReference type="RefSeq" id="WP_110341111.1">
    <property type="nucleotide sequence ID" value="NZ_JBHVKT010000006.1"/>
</dbReference>
<dbReference type="InterPro" id="IPR016162">
    <property type="entry name" value="Ald_DH_N"/>
</dbReference>
<organism evidence="6 7">
    <name type="scientific">Prauserella flavalba</name>
    <dbReference type="NCBI Taxonomy" id="1477506"/>
    <lineage>
        <taxon>Bacteria</taxon>
        <taxon>Bacillati</taxon>
        <taxon>Actinomycetota</taxon>
        <taxon>Actinomycetes</taxon>
        <taxon>Pseudonocardiales</taxon>
        <taxon>Pseudonocardiaceae</taxon>
        <taxon>Prauserella</taxon>
    </lineage>
</organism>
<name>A0A318LSM6_9PSEU</name>
<dbReference type="Proteomes" id="UP000247892">
    <property type="component" value="Unassembled WGS sequence"/>
</dbReference>
<evidence type="ECO:0000256" key="3">
    <source>
        <dbReference type="ARBA" id="ARBA00024226"/>
    </source>
</evidence>
<evidence type="ECO:0000313" key="7">
    <source>
        <dbReference type="Proteomes" id="UP000247892"/>
    </source>
</evidence>
<dbReference type="SUPFAM" id="SSF53720">
    <property type="entry name" value="ALDH-like"/>
    <property type="match status" value="1"/>
</dbReference>
<dbReference type="Pfam" id="PF00171">
    <property type="entry name" value="Aldedh"/>
    <property type="match status" value="1"/>
</dbReference>
<evidence type="ECO:0000256" key="2">
    <source>
        <dbReference type="ARBA" id="ARBA00023002"/>
    </source>
</evidence>
<evidence type="ECO:0000256" key="1">
    <source>
        <dbReference type="ARBA" id="ARBA00009986"/>
    </source>
</evidence>
<dbReference type="FunFam" id="3.40.605.10:FF:000007">
    <property type="entry name" value="NAD/NADP-dependent betaine aldehyde dehydrogenase"/>
    <property type="match status" value="1"/>
</dbReference>
<dbReference type="PANTHER" id="PTHR42804:SF1">
    <property type="entry name" value="ALDEHYDE DEHYDROGENASE-RELATED"/>
    <property type="match status" value="1"/>
</dbReference>
<evidence type="ECO:0000313" key="6">
    <source>
        <dbReference type="EMBL" id="PXY25499.1"/>
    </source>
</evidence>
<dbReference type="InterPro" id="IPR016160">
    <property type="entry name" value="Ald_DH_CS_CYS"/>
</dbReference>